<dbReference type="AlphaFoldDB" id="A0A1X7TEY7"/>
<proteinExistence type="predicted"/>
<dbReference type="InParanoid" id="A0A1X7TEY7"/>
<evidence type="ECO:0000313" key="1">
    <source>
        <dbReference type="EnsemblMetazoa" id="Aqu2.1.13063_001"/>
    </source>
</evidence>
<reference evidence="1" key="1">
    <citation type="submission" date="2017-05" db="UniProtKB">
        <authorList>
            <consortium name="EnsemblMetazoa"/>
        </authorList>
    </citation>
    <scope>IDENTIFICATION</scope>
</reference>
<organism evidence="1">
    <name type="scientific">Amphimedon queenslandica</name>
    <name type="common">Sponge</name>
    <dbReference type="NCBI Taxonomy" id="400682"/>
    <lineage>
        <taxon>Eukaryota</taxon>
        <taxon>Metazoa</taxon>
        <taxon>Porifera</taxon>
        <taxon>Demospongiae</taxon>
        <taxon>Heteroscleromorpha</taxon>
        <taxon>Haplosclerida</taxon>
        <taxon>Niphatidae</taxon>
        <taxon>Amphimedon</taxon>
    </lineage>
</organism>
<name>A0A1X7TEY7_AMPQE</name>
<protein>
    <submittedName>
        <fullName evidence="1">Uncharacterized protein</fullName>
    </submittedName>
</protein>
<sequence length="117" mass="12473">MSCLCWCSKGSAGAGGITGATVRAPPGGTARAFPGETARAPPGETTRVPPGGIAGAPSGRIARALHEGLQPNLLQQGKWDLLHLLLFLFQPDQGLVIYLYYKENDTYIHKVFKLEVL</sequence>
<accession>A0A1X7TEY7</accession>
<dbReference type="EnsemblMetazoa" id="Aqu2.1.13063_001">
    <property type="protein sequence ID" value="Aqu2.1.13063_001"/>
    <property type="gene ID" value="Aqu2.1.13063"/>
</dbReference>